<dbReference type="AlphaFoldDB" id="Q2IKJ9"/>
<dbReference type="InterPro" id="IPR036291">
    <property type="entry name" value="NAD(P)-bd_dom_sf"/>
</dbReference>
<gene>
    <name evidence="3" type="ordered locus">Adeh_2408</name>
</gene>
<dbReference type="EMBL" id="CP000251">
    <property type="protein sequence ID" value="ABC82178.1"/>
    <property type="molecule type" value="Genomic_DNA"/>
</dbReference>
<dbReference type="PANTHER" id="PTHR40459">
    <property type="entry name" value="CONSERVED HYPOTHETICAL ALANINE AND LEUCINE RICH PROTEIN"/>
    <property type="match status" value="1"/>
</dbReference>
<evidence type="ECO:0008006" key="5">
    <source>
        <dbReference type="Google" id="ProtNLM"/>
    </source>
</evidence>
<evidence type="ECO:0000259" key="2">
    <source>
        <dbReference type="Pfam" id="PF10728"/>
    </source>
</evidence>
<dbReference type="STRING" id="290397.Adeh_2408"/>
<sequence>MPSAYVVGAGRLASALVPGLRAAGWRVAGSARTGRGRARLRRLGAEPLPLDGAAGFDLVLLAVPDSVIEEVVRGLVPHLARGQVVAHGAGALTLDVLAPARRRGALPGSLHPLQALAGGPFQPGAAAAVDGGPAARRLLARAARDLGLRPIRVPAAGRPLYHASAVMASNLVMALADLAAETWARAGAPPAEALPALVPLLRGAVENLAERGLPGALTGPASRGDAEVVRRQVRALRGEARDAYRVLTRRLVGIAARGGLDRARADAVLRAAGGARPARRRQPR</sequence>
<reference evidence="3 4" key="1">
    <citation type="submission" date="2006-01" db="EMBL/GenBank/DDBJ databases">
        <title>Complete sequence of Anaeromyxobacter dehalogenans 2CP-C.</title>
        <authorList>
            <consortium name="US DOE Joint Genome Institute"/>
            <person name="Copeland A."/>
            <person name="Lucas S."/>
            <person name="Lapidus A."/>
            <person name="Barry K."/>
            <person name="Detter J.C."/>
            <person name="Glavina T."/>
            <person name="Hammon N."/>
            <person name="Israni S."/>
            <person name="Pitluck S."/>
            <person name="Brettin T."/>
            <person name="Bruce D."/>
            <person name="Han C."/>
            <person name="Tapia R."/>
            <person name="Gilna P."/>
            <person name="Kiss H."/>
            <person name="Schmutz J."/>
            <person name="Larimer F."/>
            <person name="Land M."/>
            <person name="Kyrpides N."/>
            <person name="Anderson I."/>
            <person name="Sanford R.A."/>
            <person name="Ritalahti K.M."/>
            <person name="Thomas H.S."/>
            <person name="Kirby J.R."/>
            <person name="Zhulin I.B."/>
            <person name="Loeffler F.E."/>
            <person name="Richardson P."/>
        </authorList>
    </citation>
    <scope>NUCLEOTIDE SEQUENCE [LARGE SCALE GENOMIC DNA]</scope>
    <source>
        <strain evidence="3 4">2CP-C</strain>
    </source>
</reference>
<dbReference type="HOGENOM" id="CLU_055635_1_0_7"/>
<dbReference type="Gene3D" id="3.40.50.720">
    <property type="entry name" value="NAD(P)-binding Rossmann-like Domain"/>
    <property type="match status" value="1"/>
</dbReference>
<dbReference type="SUPFAM" id="SSF51735">
    <property type="entry name" value="NAD(P)-binding Rossmann-fold domains"/>
    <property type="match status" value="1"/>
</dbReference>
<evidence type="ECO:0000313" key="4">
    <source>
        <dbReference type="Proteomes" id="UP000001935"/>
    </source>
</evidence>
<feature type="domain" description="DUF2520" evidence="2">
    <location>
        <begin position="127"/>
        <end position="250"/>
    </location>
</feature>
<dbReference type="Gene3D" id="1.10.1040.20">
    <property type="entry name" value="ProC-like, C-terminal domain"/>
    <property type="match status" value="1"/>
</dbReference>
<dbReference type="RefSeq" id="WP_011421460.1">
    <property type="nucleotide sequence ID" value="NC_007760.1"/>
</dbReference>
<protein>
    <recommendedName>
        <fullName evidence="5">NADP oxidoreductase coenzyme F420-dependent</fullName>
    </recommendedName>
</protein>
<dbReference type="OrthoDB" id="8650434at2"/>
<dbReference type="SUPFAM" id="SSF48179">
    <property type="entry name" value="6-phosphogluconate dehydrogenase C-terminal domain-like"/>
    <property type="match status" value="1"/>
</dbReference>
<feature type="domain" description="Putative oxidoreductase/dehydrogenase Rossmann-like" evidence="1">
    <location>
        <begin position="6"/>
        <end position="112"/>
    </location>
</feature>
<accession>Q2IKJ9</accession>
<dbReference type="InterPro" id="IPR008927">
    <property type="entry name" value="6-PGluconate_DH-like_C_sf"/>
</dbReference>
<organism evidence="3 4">
    <name type="scientific">Anaeromyxobacter dehalogenans (strain 2CP-C)</name>
    <dbReference type="NCBI Taxonomy" id="290397"/>
    <lineage>
        <taxon>Bacteria</taxon>
        <taxon>Pseudomonadati</taxon>
        <taxon>Myxococcota</taxon>
        <taxon>Myxococcia</taxon>
        <taxon>Myxococcales</taxon>
        <taxon>Cystobacterineae</taxon>
        <taxon>Anaeromyxobacteraceae</taxon>
        <taxon>Anaeromyxobacter</taxon>
    </lineage>
</organism>
<dbReference type="Proteomes" id="UP000001935">
    <property type="component" value="Chromosome"/>
</dbReference>
<proteinExistence type="predicted"/>
<dbReference type="InterPro" id="IPR019665">
    <property type="entry name" value="OxRdtase/DH_put_Rossmann_dom"/>
</dbReference>
<dbReference type="InterPro" id="IPR037108">
    <property type="entry name" value="TM1727-like_C_sf"/>
</dbReference>
<evidence type="ECO:0000313" key="3">
    <source>
        <dbReference type="EMBL" id="ABC82178.1"/>
    </source>
</evidence>
<dbReference type="KEGG" id="ade:Adeh_2408"/>
<dbReference type="Pfam" id="PF10727">
    <property type="entry name" value="Rossmann-like"/>
    <property type="match status" value="1"/>
</dbReference>
<name>Q2IKJ9_ANADE</name>
<dbReference type="Pfam" id="PF10728">
    <property type="entry name" value="DUF2520"/>
    <property type="match status" value="1"/>
</dbReference>
<dbReference type="PANTHER" id="PTHR40459:SF1">
    <property type="entry name" value="CONSERVED HYPOTHETICAL ALANINE AND LEUCINE RICH PROTEIN"/>
    <property type="match status" value="1"/>
</dbReference>
<dbReference type="InterPro" id="IPR018931">
    <property type="entry name" value="DUF2520"/>
</dbReference>
<evidence type="ECO:0000259" key="1">
    <source>
        <dbReference type="Pfam" id="PF10727"/>
    </source>
</evidence>
<dbReference type="eggNOG" id="COG5495">
    <property type="taxonomic scope" value="Bacteria"/>
</dbReference>